<dbReference type="SUPFAM" id="SSF49503">
    <property type="entry name" value="Cupredoxins"/>
    <property type="match status" value="3"/>
</dbReference>
<dbReference type="Proteomes" id="UP001183648">
    <property type="component" value="Unassembled WGS sequence"/>
</dbReference>
<feature type="domain" description="Plastocyanin-like" evidence="4">
    <location>
        <begin position="377"/>
        <end position="478"/>
    </location>
</feature>
<keyword evidence="2" id="KW-0560">Oxidoreductase</keyword>
<dbReference type="Pfam" id="PF07732">
    <property type="entry name" value="Cu-oxidase_3"/>
    <property type="match status" value="1"/>
</dbReference>
<organism evidence="6 7">
    <name type="scientific">Nocardioides marmoribigeumensis</name>
    <dbReference type="NCBI Taxonomy" id="433649"/>
    <lineage>
        <taxon>Bacteria</taxon>
        <taxon>Bacillati</taxon>
        <taxon>Actinomycetota</taxon>
        <taxon>Actinomycetes</taxon>
        <taxon>Propionibacteriales</taxon>
        <taxon>Nocardioidaceae</taxon>
        <taxon>Nocardioides</taxon>
    </lineage>
</organism>
<dbReference type="Gene3D" id="2.60.40.420">
    <property type="entry name" value="Cupredoxins - blue copper proteins"/>
    <property type="match status" value="3"/>
</dbReference>
<evidence type="ECO:0000259" key="5">
    <source>
        <dbReference type="Pfam" id="PF07732"/>
    </source>
</evidence>
<keyword evidence="3" id="KW-0186">Copper</keyword>
<gene>
    <name evidence="6" type="ORF">J2S63_002452</name>
</gene>
<feature type="domain" description="Plastocyanin-like" evidence="5">
    <location>
        <begin position="93"/>
        <end position="207"/>
    </location>
</feature>
<evidence type="ECO:0000313" key="7">
    <source>
        <dbReference type="Proteomes" id="UP001183648"/>
    </source>
</evidence>
<sequence>MTRARLRVLLPVAAALAVVVPLAWLWQASLLPGTYSVMDMGYVDTGGGPAVAGPGSAGLHGMHHGADGATSVTDLVEHRTGEPDVALTLTARSGTVELASGRELDGFTLNGTSPGPTIEATQGDLVEVRLVNESVPDGVSLHWHGVDVPNAMDGVAGVTQDAVPVGGTFTYRFVASQVGTYWYHSHQVSHVQVRKGLLGALVVRPRSGIAQDVDVTAVAHTYGSARTLNGREGAVRVEAEPGDTVRVRLVDTDNAALDAWADVPVTVVALDGYEVNEPTEVEARMVQVTAGGRADLELTVPEDGAARVQVSKGTYLVIGPADAAEPAPPDQPRTRLDVLSYGSPTALPFDASHPDRTFRYDIGRRPGFVDGRPGVWWTINGHLFPDVPMFTVEEGDVVVMDLHNGTGASHPMHLHGHHAVVLSRDGRAATGSPFWMDSLEVAPGERYRIAFVADNPGVWMDHCHNLPHATQGLVAHLMYAGVTTPFRVGHEDNHPE</sequence>
<evidence type="ECO:0000313" key="6">
    <source>
        <dbReference type="EMBL" id="MDR7362899.1"/>
    </source>
</evidence>
<protein>
    <submittedName>
        <fullName evidence="6">FtsP/CotA-like multicopper oxidase with cupredoxin domain</fullName>
    </submittedName>
</protein>
<dbReference type="InterPro" id="IPR045087">
    <property type="entry name" value="Cu-oxidase_fam"/>
</dbReference>
<evidence type="ECO:0000256" key="2">
    <source>
        <dbReference type="ARBA" id="ARBA00023002"/>
    </source>
</evidence>
<dbReference type="PROSITE" id="PS00080">
    <property type="entry name" value="MULTICOPPER_OXIDASE2"/>
    <property type="match status" value="1"/>
</dbReference>
<dbReference type="RefSeq" id="WP_310302524.1">
    <property type="nucleotide sequence ID" value="NZ_BAAAPS010000013.1"/>
</dbReference>
<dbReference type="CDD" id="cd04202">
    <property type="entry name" value="CuRO_D2_2dMcoN_like"/>
    <property type="match status" value="1"/>
</dbReference>
<comment type="caution">
    <text evidence="6">The sequence shown here is derived from an EMBL/GenBank/DDBJ whole genome shotgun (WGS) entry which is preliminary data.</text>
</comment>
<dbReference type="InterPro" id="IPR002355">
    <property type="entry name" value="Cu_oxidase_Cu_BS"/>
</dbReference>
<dbReference type="InterPro" id="IPR008972">
    <property type="entry name" value="Cupredoxin"/>
</dbReference>
<dbReference type="InterPro" id="IPR011706">
    <property type="entry name" value="Cu-oxidase_C"/>
</dbReference>
<evidence type="ECO:0000256" key="1">
    <source>
        <dbReference type="ARBA" id="ARBA00022723"/>
    </source>
</evidence>
<dbReference type="InterPro" id="IPR011707">
    <property type="entry name" value="Cu-oxidase-like_N"/>
</dbReference>
<reference evidence="6 7" key="1">
    <citation type="submission" date="2023-07" db="EMBL/GenBank/DDBJ databases">
        <title>Sequencing the genomes of 1000 actinobacteria strains.</title>
        <authorList>
            <person name="Klenk H.-P."/>
        </authorList>
    </citation>
    <scope>NUCLEOTIDE SEQUENCE [LARGE SCALE GENOMIC DNA]</scope>
    <source>
        <strain evidence="6 7">DSM 19426</strain>
    </source>
</reference>
<name>A0ABU2BX16_9ACTN</name>
<dbReference type="EMBL" id="JAVDYG010000001">
    <property type="protein sequence ID" value="MDR7362899.1"/>
    <property type="molecule type" value="Genomic_DNA"/>
</dbReference>
<evidence type="ECO:0000259" key="4">
    <source>
        <dbReference type="Pfam" id="PF07731"/>
    </source>
</evidence>
<dbReference type="Pfam" id="PF07731">
    <property type="entry name" value="Cu-oxidase_2"/>
    <property type="match status" value="1"/>
</dbReference>
<dbReference type="PANTHER" id="PTHR11709:SF394">
    <property type="entry name" value="FI03373P-RELATED"/>
    <property type="match status" value="1"/>
</dbReference>
<dbReference type="PANTHER" id="PTHR11709">
    <property type="entry name" value="MULTI-COPPER OXIDASE"/>
    <property type="match status" value="1"/>
</dbReference>
<evidence type="ECO:0000256" key="3">
    <source>
        <dbReference type="ARBA" id="ARBA00023008"/>
    </source>
</evidence>
<keyword evidence="7" id="KW-1185">Reference proteome</keyword>
<keyword evidence="1" id="KW-0479">Metal-binding</keyword>
<accession>A0ABU2BX16</accession>
<proteinExistence type="predicted"/>